<comment type="similarity">
    <text evidence="1">Belongs to the HpcH/HpaI aldolase family.</text>
</comment>
<keyword evidence="5" id="KW-1185">Reference proteome</keyword>
<dbReference type="Gene3D" id="3.20.20.60">
    <property type="entry name" value="Phosphoenolpyruvate-binding domains"/>
    <property type="match status" value="1"/>
</dbReference>
<name>A0A220RZI7_9NEIS</name>
<keyword evidence="2" id="KW-0479">Metal-binding</keyword>
<dbReference type="InterPro" id="IPR015813">
    <property type="entry name" value="Pyrv/PenolPyrv_kinase-like_dom"/>
</dbReference>
<dbReference type="EMBL" id="CP022278">
    <property type="protein sequence ID" value="ASK26562.1"/>
    <property type="molecule type" value="Genomic_DNA"/>
</dbReference>
<gene>
    <name evidence="4" type="ORF">BG910_01270</name>
</gene>
<accession>A0A220RZI7</accession>
<organism evidence="4 5">
    <name type="scientific">Neisseria chenwenguii</name>
    <dbReference type="NCBI Taxonomy" id="1853278"/>
    <lineage>
        <taxon>Bacteria</taxon>
        <taxon>Pseudomonadati</taxon>
        <taxon>Pseudomonadota</taxon>
        <taxon>Betaproteobacteria</taxon>
        <taxon>Neisseriales</taxon>
        <taxon>Neisseriaceae</taxon>
        <taxon>Neisseria</taxon>
    </lineage>
</organism>
<dbReference type="GO" id="GO:0016832">
    <property type="term" value="F:aldehyde-lyase activity"/>
    <property type="evidence" value="ECO:0007669"/>
    <property type="project" value="TreeGrafter"/>
</dbReference>
<dbReference type="InterPro" id="IPR050251">
    <property type="entry name" value="HpcH-HpaI_aldolase"/>
</dbReference>
<dbReference type="OrthoDB" id="86160at2"/>
<evidence type="ECO:0000313" key="4">
    <source>
        <dbReference type="EMBL" id="ASK26562.1"/>
    </source>
</evidence>
<dbReference type="Proteomes" id="UP000198238">
    <property type="component" value="Chromosome"/>
</dbReference>
<dbReference type="GO" id="GO:0005737">
    <property type="term" value="C:cytoplasm"/>
    <property type="evidence" value="ECO:0007669"/>
    <property type="project" value="TreeGrafter"/>
</dbReference>
<dbReference type="PANTHER" id="PTHR30502:SF0">
    <property type="entry name" value="PHOSPHOENOLPYRUVATE CARBOXYLASE FAMILY PROTEIN"/>
    <property type="match status" value="1"/>
</dbReference>
<evidence type="ECO:0000256" key="1">
    <source>
        <dbReference type="ARBA" id="ARBA00005568"/>
    </source>
</evidence>
<dbReference type="RefSeq" id="WP_089035285.1">
    <property type="nucleotide sequence ID" value="NZ_CP022278.1"/>
</dbReference>
<evidence type="ECO:0000313" key="5">
    <source>
        <dbReference type="Proteomes" id="UP000198238"/>
    </source>
</evidence>
<dbReference type="Pfam" id="PF03328">
    <property type="entry name" value="HpcH_HpaI"/>
    <property type="match status" value="1"/>
</dbReference>
<evidence type="ECO:0000256" key="3">
    <source>
        <dbReference type="ARBA" id="ARBA00023239"/>
    </source>
</evidence>
<dbReference type="KEGG" id="nei:BG910_01270"/>
<dbReference type="AlphaFoldDB" id="A0A220RZI7"/>
<dbReference type="InterPro" id="IPR005000">
    <property type="entry name" value="Aldolase/citrate-lyase_domain"/>
</dbReference>
<reference evidence="4 5" key="1">
    <citation type="submission" date="2017-06" db="EMBL/GenBank/DDBJ databases">
        <title>Neisseria chenwenguii sp. nov., isolated from the intestinal contents of Tibetan Plateau Pika in Yushu, Qinghai Province, China.</title>
        <authorList>
            <person name="Zhang G."/>
        </authorList>
    </citation>
    <scope>NUCLEOTIDE SEQUENCE [LARGE SCALE GENOMIC DNA]</scope>
    <source>
        <strain evidence="4 5">10023</strain>
    </source>
</reference>
<proteinExistence type="inferred from homology"/>
<dbReference type="SUPFAM" id="SSF51621">
    <property type="entry name" value="Phosphoenolpyruvate/pyruvate domain"/>
    <property type="match status" value="1"/>
</dbReference>
<protein>
    <submittedName>
        <fullName evidence="4">2,4-dihydroxyhept-2-ene-1,7-dioic acid aldolase</fullName>
    </submittedName>
</protein>
<dbReference type="GO" id="GO:0046872">
    <property type="term" value="F:metal ion binding"/>
    <property type="evidence" value="ECO:0007669"/>
    <property type="project" value="UniProtKB-KW"/>
</dbReference>
<keyword evidence="3" id="KW-0456">Lyase</keyword>
<dbReference type="InterPro" id="IPR040442">
    <property type="entry name" value="Pyrv_kinase-like_dom_sf"/>
</dbReference>
<sequence length="263" mass="28309">MAMVKDFLYNRFKHNIEAGKMQFGVGLETTSADVAEILATTDYDWLFIDAEHGPHTVQTILNAARAIAPYEMTPVVRVGEATAGIFKQLLDSGIQNIIVPMVESGEEAEQIIRWAKYPAQGKRGMGAGAVRASRFGRYPDYQARIDGESLIILQIESLKGMENLEAIVTTKGVGAILLGPVDLAVDMGLGTNILHPEVVAKMEYAIKRIRELGVPVGTIAATPEQAKHYADLGVSFLGVGADTVLLAAAADDTLAGFKSKLEH</sequence>
<evidence type="ECO:0000256" key="2">
    <source>
        <dbReference type="ARBA" id="ARBA00022723"/>
    </source>
</evidence>
<dbReference type="PANTHER" id="PTHR30502">
    <property type="entry name" value="2-KETO-3-DEOXY-L-RHAMNONATE ALDOLASE"/>
    <property type="match status" value="1"/>
</dbReference>